<evidence type="ECO:0000313" key="2">
    <source>
        <dbReference type="WBParaSite" id="PTRK_0000595800.1"/>
    </source>
</evidence>
<evidence type="ECO:0000313" key="1">
    <source>
        <dbReference type="Proteomes" id="UP000038045"/>
    </source>
</evidence>
<reference evidence="2" key="1">
    <citation type="submission" date="2017-02" db="UniProtKB">
        <authorList>
            <consortium name="WormBaseParasite"/>
        </authorList>
    </citation>
    <scope>IDENTIFICATION</scope>
</reference>
<sequence>MSCCAPIDKTYKHDSLVNLFYIDSDSDTNFNMSNENIDKKVADLPFFSNWDIFDSSSKKRMIQSLDFREWECFLNNNLRILSSDNFSNSITMEEKNNPVQLNFDFFFSKSINDLYDNVNGATALSYFDDDTCIKFIILMLQISEYGKVLVFKEICLEQGIDPNLESSIVDLNSEAIYHRSLSTYLNLINIARYIDNKGKKWKFSIQNSFYDNTTVTIRVRKVLAFDDIEVYSERQLKNMYFSVLENCLNDENYMYDKIFKYFADKIFRNECKKILDSYYNIQDGNDKKYIMCHFIFNSENNLWYERISPFYIQKGIFPVVWIHEENINHFVRNTKQMAITQNFDIMMTYSNESLSKFFDRVFLWEAKLLSFMSINYLSNDNIDGLKAFKKVSIQCSKILLLESYKNNKERRMKLNKLFMKYEIENVKTNILINMKKLKYRKKISKEIASKKWMLIKISI</sequence>
<protein>
    <submittedName>
        <fullName evidence="2">Ras-GEF domain-containing protein</fullName>
    </submittedName>
</protein>
<proteinExistence type="predicted"/>
<dbReference type="Proteomes" id="UP000038045">
    <property type="component" value="Unplaced"/>
</dbReference>
<dbReference type="AlphaFoldDB" id="A0A0N4ZEA4"/>
<dbReference type="STRING" id="131310.A0A0N4ZEA4"/>
<accession>A0A0N4ZEA4</accession>
<name>A0A0N4ZEA4_PARTI</name>
<keyword evidence="1" id="KW-1185">Reference proteome</keyword>
<dbReference type="WBParaSite" id="PTRK_0000595800.1">
    <property type="protein sequence ID" value="PTRK_0000595800.1"/>
    <property type="gene ID" value="PTRK_0000595800"/>
</dbReference>
<organism evidence="1 2">
    <name type="scientific">Parastrongyloides trichosuri</name>
    <name type="common">Possum-specific nematode worm</name>
    <dbReference type="NCBI Taxonomy" id="131310"/>
    <lineage>
        <taxon>Eukaryota</taxon>
        <taxon>Metazoa</taxon>
        <taxon>Ecdysozoa</taxon>
        <taxon>Nematoda</taxon>
        <taxon>Chromadorea</taxon>
        <taxon>Rhabditida</taxon>
        <taxon>Tylenchina</taxon>
        <taxon>Panagrolaimomorpha</taxon>
        <taxon>Strongyloidoidea</taxon>
        <taxon>Strongyloididae</taxon>
        <taxon>Parastrongyloides</taxon>
    </lineage>
</organism>
<dbReference type="Gene3D" id="3.40.50.12180">
    <property type="match status" value="1"/>
</dbReference>